<gene>
    <name evidence="3" type="ORF">SAMN03080599_02724</name>
</gene>
<proteinExistence type="predicted"/>
<keyword evidence="1" id="KW-0472">Membrane</keyword>
<evidence type="ECO:0000256" key="1">
    <source>
        <dbReference type="SAM" id="Phobius"/>
    </source>
</evidence>
<keyword evidence="1" id="KW-1133">Transmembrane helix</keyword>
<reference evidence="3 4" key="1">
    <citation type="submission" date="2016-10" db="EMBL/GenBank/DDBJ databases">
        <authorList>
            <person name="de Groot N.N."/>
        </authorList>
    </citation>
    <scope>NUCLEOTIDE SEQUENCE [LARGE SCALE GENOMIC DNA]</scope>
    <source>
        <strain evidence="3 4">DSM 2784</strain>
    </source>
</reference>
<sequence length="140" mass="15364">MNIFMTTLRDGTYKGFKTTWTLAKVIVPIYIIITILKYTPVIGWIAILFEPLMQLFGLPGEAAIALVMGNLLNLYAGIGVMVTLPLSVKQLTIMAVMLSFSHSLLVETAVSKRVGVSVPMILTVRLGLMILSGVLMNLMY</sequence>
<protein>
    <submittedName>
        <fullName evidence="3">Nucleoside recognition</fullName>
    </submittedName>
</protein>
<dbReference type="Pfam" id="PF07670">
    <property type="entry name" value="Gate"/>
    <property type="match status" value="1"/>
</dbReference>
<feature type="domain" description="Nucleoside transporter/FeoB GTPase Gate" evidence="2">
    <location>
        <begin position="20"/>
        <end position="103"/>
    </location>
</feature>
<evidence type="ECO:0000313" key="4">
    <source>
        <dbReference type="Proteomes" id="UP000199208"/>
    </source>
</evidence>
<evidence type="ECO:0000259" key="2">
    <source>
        <dbReference type="Pfam" id="PF07670"/>
    </source>
</evidence>
<feature type="transmembrane region" description="Helical" evidence="1">
    <location>
        <begin position="21"/>
        <end position="47"/>
    </location>
</feature>
<dbReference type="Proteomes" id="UP000199208">
    <property type="component" value="Unassembled WGS sequence"/>
</dbReference>
<feature type="transmembrane region" description="Helical" evidence="1">
    <location>
        <begin position="62"/>
        <end position="84"/>
    </location>
</feature>
<organism evidence="3 4">
    <name type="scientific">Acidaminobacter hydrogenoformans DSM 2784</name>
    <dbReference type="NCBI Taxonomy" id="1120920"/>
    <lineage>
        <taxon>Bacteria</taxon>
        <taxon>Bacillati</taxon>
        <taxon>Bacillota</taxon>
        <taxon>Clostridia</taxon>
        <taxon>Peptostreptococcales</taxon>
        <taxon>Acidaminobacteraceae</taxon>
        <taxon>Acidaminobacter</taxon>
    </lineage>
</organism>
<accession>A0A1G5S4I0</accession>
<dbReference type="RefSeq" id="WP_242870917.1">
    <property type="nucleotide sequence ID" value="NZ_FMWL01000018.1"/>
</dbReference>
<name>A0A1G5S4I0_9FIRM</name>
<dbReference type="STRING" id="1120920.SAMN03080599_02724"/>
<dbReference type="AlphaFoldDB" id="A0A1G5S4I0"/>
<dbReference type="InterPro" id="IPR011642">
    <property type="entry name" value="Gate_dom"/>
</dbReference>
<evidence type="ECO:0000313" key="3">
    <source>
        <dbReference type="EMBL" id="SCZ81312.1"/>
    </source>
</evidence>
<keyword evidence="4" id="KW-1185">Reference proteome</keyword>
<keyword evidence="1" id="KW-0812">Transmembrane</keyword>
<dbReference type="EMBL" id="FMWL01000018">
    <property type="protein sequence ID" value="SCZ81312.1"/>
    <property type="molecule type" value="Genomic_DNA"/>
</dbReference>
<feature type="transmembrane region" description="Helical" evidence="1">
    <location>
        <begin position="116"/>
        <end position="138"/>
    </location>
</feature>